<protein>
    <submittedName>
        <fullName evidence="4">Cholinesterase-like</fullName>
    </submittedName>
</protein>
<dbReference type="InterPro" id="IPR050309">
    <property type="entry name" value="Type-B_Carboxylest/Lipase"/>
</dbReference>
<feature type="signal peptide" evidence="1">
    <location>
        <begin position="1"/>
        <end position="34"/>
    </location>
</feature>
<dbReference type="PANTHER" id="PTHR11559">
    <property type="entry name" value="CARBOXYLESTERASE"/>
    <property type="match status" value="1"/>
</dbReference>
<reference evidence="4" key="1">
    <citation type="submission" date="2025-08" db="UniProtKB">
        <authorList>
            <consortium name="RefSeq"/>
        </authorList>
    </citation>
    <scope>IDENTIFICATION</scope>
</reference>
<evidence type="ECO:0000313" key="4">
    <source>
        <dbReference type="RefSeq" id="XP_014679895.1"/>
    </source>
</evidence>
<evidence type="ECO:0000313" key="3">
    <source>
        <dbReference type="Proteomes" id="UP000695022"/>
    </source>
</evidence>
<feature type="non-terminal residue" evidence="4">
    <location>
        <position position="244"/>
    </location>
</feature>
<dbReference type="InterPro" id="IPR029058">
    <property type="entry name" value="AB_hydrolase_fold"/>
</dbReference>
<sequence length="244" mass="26455">MPSPHDARRRLATCLLLLLATCLTTLLLPPGVGAQDVFVRATTGTYRGDVVTPYGGDRVHRFLGIRYAKSPADEERFKVAEPVDTGSSENIDATSRGSSCWQTNNDRVFDSGLSSSSFSEDCLFLNIWAPRESNNVQPTIVWIHDGAFSRGPLHSGSIYEEIYQAAEMAAFNQVVVVTVAYRLGVLGFLSTGDDAATGNWGLRDQLEALSWIRANIRAFGGDPSNVVLVGGTSVSLHMMSPLSR</sequence>
<accession>A0ABM1F624</accession>
<evidence type="ECO:0000256" key="1">
    <source>
        <dbReference type="SAM" id="SignalP"/>
    </source>
</evidence>
<dbReference type="SUPFAM" id="SSF53474">
    <property type="entry name" value="alpha/beta-Hydrolases"/>
    <property type="match status" value="1"/>
</dbReference>
<dbReference type="InterPro" id="IPR002018">
    <property type="entry name" value="CarbesteraseB"/>
</dbReference>
<feature type="domain" description="Carboxylesterase type B" evidence="2">
    <location>
        <begin position="37"/>
        <end position="244"/>
    </location>
</feature>
<dbReference type="Pfam" id="PF00135">
    <property type="entry name" value="COesterase"/>
    <property type="match status" value="1"/>
</dbReference>
<dbReference type="InterPro" id="IPR019819">
    <property type="entry name" value="Carboxylesterase_B_CS"/>
</dbReference>
<dbReference type="RefSeq" id="XP_014679895.1">
    <property type="nucleotide sequence ID" value="XM_014824409.1"/>
</dbReference>
<dbReference type="Proteomes" id="UP000695022">
    <property type="component" value="Unplaced"/>
</dbReference>
<dbReference type="PROSITE" id="PS00941">
    <property type="entry name" value="CARBOXYLESTERASE_B_2"/>
    <property type="match status" value="1"/>
</dbReference>
<dbReference type="GeneID" id="106819828"/>
<feature type="chain" id="PRO_5047046103" evidence="1">
    <location>
        <begin position="35"/>
        <end position="244"/>
    </location>
</feature>
<organism evidence="3 4">
    <name type="scientific">Priapulus caudatus</name>
    <name type="common">Priapulid worm</name>
    <dbReference type="NCBI Taxonomy" id="37621"/>
    <lineage>
        <taxon>Eukaryota</taxon>
        <taxon>Metazoa</taxon>
        <taxon>Ecdysozoa</taxon>
        <taxon>Scalidophora</taxon>
        <taxon>Priapulida</taxon>
        <taxon>Priapulimorpha</taxon>
        <taxon>Priapulimorphida</taxon>
        <taxon>Priapulidae</taxon>
        <taxon>Priapulus</taxon>
    </lineage>
</organism>
<proteinExistence type="predicted"/>
<name>A0ABM1F624_PRICU</name>
<keyword evidence="3" id="KW-1185">Reference proteome</keyword>
<evidence type="ECO:0000259" key="2">
    <source>
        <dbReference type="Pfam" id="PF00135"/>
    </source>
</evidence>
<dbReference type="Gene3D" id="3.40.50.1820">
    <property type="entry name" value="alpha/beta hydrolase"/>
    <property type="match status" value="1"/>
</dbReference>
<gene>
    <name evidence="4" type="primary">LOC106819828</name>
</gene>
<keyword evidence="1" id="KW-0732">Signal</keyword>